<dbReference type="EMBL" id="RKMH01000002">
    <property type="protein sequence ID" value="RPA65630.1"/>
    <property type="molecule type" value="Genomic_DNA"/>
</dbReference>
<dbReference type="OrthoDB" id="3578910at2"/>
<accession>A0A3N4H485</accession>
<evidence type="ECO:0000256" key="1">
    <source>
        <dbReference type="SAM" id="MobiDB-lite"/>
    </source>
</evidence>
<dbReference type="RefSeq" id="WP_123925413.1">
    <property type="nucleotide sequence ID" value="NZ_JBPSDP010000009.1"/>
</dbReference>
<reference evidence="2 3" key="1">
    <citation type="submission" date="2018-11" db="EMBL/GenBank/DDBJ databases">
        <title>Draft genome sequence of Gordonia sp. RS15-1S isolated from rice stems.</title>
        <authorList>
            <person name="Muangham S."/>
        </authorList>
    </citation>
    <scope>NUCLEOTIDE SEQUENCE [LARGE SCALE GENOMIC DNA]</scope>
    <source>
        <strain evidence="2 3">RS15-1S</strain>
    </source>
</reference>
<organism evidence="2 3">
    <name type="scientific">Gordonia oryzae</name>
    <dbReference type="NCBI Taxonomy" id="2487349"/>
    <lineage>
        <taxon>Bacteria</taxon>
        <taxon>Bacillati</taxon>
        <taxon>Actinomycetota</taxon>
        <taxon>Actinomycetes</taxon>
        <taxon>Mycobacteriales</taxon>
        <taxon>Gordoniaceae</taxon>
        <taxon>Gordonia</taxon>
    </lineage>
</organism>
<evidence type="ECO:0000313" key="2">
    <source>
        <dbReference type="EMBL" id="RPA65630.1"/>
    </source>
</evidence>
<sequence length="70" mass="7579">MAFLLTLVGIMAVGFLLWRVFGSIPINDDGARVPAATRGPVGPDDDPEFLLDLDRRSRGTNGSDPDDLQH</sequence>
<feature type="region of interest" description="Disordered" evidence="1">
    <location>
        <begin position="32"/>
        <end position="70"/>
    </location>
</feature>
<name>A0A3N4H485_9ACTN</name>
<gene>
    <name evidence="2" type="ORF">EF294_02415</name>
</gene>
<comment type="caution">
    <text evidence="2">The sequence shown here is derived from an EMBL/GenBank/DDBJ whole genome shotgun (WGS) entry which is preliminary data.</text>
</comment>
<dbReference type="AlphaFoldDB" id="A0A3N4H485"/>
<dbReference type="Proteomes" id="UP000267536">
    <property type="component" value="Unassembled WGS sequence"/>
</dbReference>
<proteinExistence type="predicted"/>
<evidence type="ECO:0000313" key="3">
    <source>
        <dbReference type="Proteomes" id="UP000267536"/>
    </source>
</evidence>
<protein>
    <submittedName>
        <fullName evidence="2">Uncharacterized protein</fullName>
    </submittedName>
</protein>
<keyword evidence="3" id="KW-1185">Reference proteome</keyword>